<accession>A0A6J8AV45</accession>
<reference evidence="1 2" key="1">
    <citation type="submission" date="2020-06" db="EMBL/GenBank/DDBJ databases">
        <authorList>
            <person name="Li R."/>
            <person name="Bekaert M."/>
        </authorList>
    </citation>
    <scope>NUCLEOTIDE SEQUENCE [LARGE SCALE GENOMIC DNA]</scope>
    <source>
        <strain evidence="2">wild</strain>
    </source>
</reference>
<gene>
    <name evidence="1" type="ORF">MCOR_10527</name>
</gene>
<dbReference type="EMBL" id="CACVKT020001854">
    <property type="protein sequence ID" value="CAC5372450.1"/>
    <property type="molecule type" value="Genomic_DNA"/>
</dbReference>
<dbReference type="PANTHER" id="PTHR47018">
    <property type="entry name" value="CXC DOMAIN-CONTAINING PROTEIN-RELATED"/>
    <property type="match status" value="1"/>
</dbReference>
<keyword evidence="2" id="KW-1185">Reference proteome</keyword>
<protein>
    <recommendedName>
        <fullName evidence="3">Tesmin/TSO1-like CXC domain-containing protein</fullName>
    </recommendedName>
</protein>
<dbReference type="Proteomes" id="UP000507470">
    <property type="component" value="Unassembled WGS sequence"/>
</dbReference>
<sequence length="1580" mass="178333">MSNLTCSPVKLTPPAAKKGRLSIDWQRCIVCQVFTTERLCFPAAKGKATFLSAVNKRKDNVYRRLVDEYKTVEEAPLDKIKYHKSCYKAFTSKQNLTTFTDNNLPGQSTSSCTKIPLCKDDTQSTILTRSRLPEIDWMVCIFCKYKSFRKDKKLHKVSSAERIQCIMRTAKNISDNEMIFKIRSEIFAQNALYHSACITKYLLRNPVKYEIEEPLKSEHESAFAEFVSTIQEDLLVYKKVFYMNGLLELFTPFLPQNVRESYTTYRLQQKLQKHFGNTIVIQCQQGQGMSNIVYSSSISLSEAISTANRLKADMKPLRTHDLCTVSTPDCDEDLILHKAAGILRRQIGDVVIQSDAYPSPADTSLSQSQKIMPTILKTFISWLIDEDSYETSLSHTNEAVNEMRIRRNQVRSLPVTETTSALISCLQYDKPKERMEPIRHEDAYGKIESCDDRGAETSDIVWVFLRLLSRHTVDFPIGNHLPTGGKQIIPFWTGYHRKTSVYCRSFSIVSYAPIVDSKPSDMATVYTTMKRCVDMCMKAGQQYSVQTFDQQLYAIAQQIKWSRPLEFQSHIIRLGGFHTVACFIASIGKLWGDGGLSDLLVDSGVYAACTVEQMLSGKQFNRAVRALTLKYEAMMSLWVSSFFDWCRTTNRLINIPETIWDALLRCYDKFAGDMSSWNQDIATLTSLVDMHLVPLMKEFQEWSCAVSPTVRFWDMFLNSVSSMLQNIRAERNGIWPLHLSSVRAMLPLFFVTNRNNYSRWTPVYLLDMLNLPAEVEARFNDGFFAIRQKAGSFNGVWSDMATEKSIIKDSKGNGGIVGLTRKKFALIRWNVTRHIVGHFSAAMKMRSGLVTADDNTHDESRPASMTRDEQQVIDLISHLHETMVNPFDIQQHPPELVNISTGLKASKEVQESLLNAIDTGTEMSKKFIDSALSEGMSRSFYGPIQRSNIKTFSDMNKKTKLKCRSGETVQGNINPELIFRRALALTKCRDDVTVEKLLSFPIGPIPTSLFHDDGTMRKCVKSDLAHELEREICPSFNLPAFDPSLTVVIRDGMAIIQSLDVKRFSSFGDLLTFYLKQLSTLFQSASTIVDVFDRYDITDSIKSAERERRSQAAGGHRVYHVNEGSSIPDWKKFLANKRNKQALVCFIGEFISKSYCASNTLPFGQTLFLAGTFPNPEIVKKITYDQITDCTSLFSTQEEADTRLVLHALHADEHFKKCNVRGRTIVKCSDTDVLVLAVHYFSRMLNTDQLWLYMGSVTSGKDGRRYIPVHELCSSLTNITREILPAAHALTGCDTTSSLFGIGKKSVFKLLKSSAAELAGLSQLGNSDIDTSICVARKLVSKLYDPKGKYKSSHHDLNKLRVRLATSKDCSLVRLPPSEASFKQHVLRASIQTKIWMTSHQAKPPIGSPYEYGLKKSCNGPTPVLFTGLMSSDFLQDLICSCKGKKICSRECVCVEQNLCCTELCPCQGSDLCFNILTSQQSPDDDDEEEAIDLFKKTLNAAQEIGNKMYAVKCCVNLIDLCDTGSIESIQSYEQLLDDLIEQMGLYCGVCSEAIGKTKEQLDMLSMLSSHSYQMCLPFS</sequence>
<name>A0A6J8AV45_MYTCO</name>
<dbReference type="OrthoDB" id="7387685at2759"/>
<evidence type="ECO:0000313" key="1">
    <source>
        <dbReference type="EMBL" id="CAC5372450.1"/>
    </source>
</evidence>
<evidence type="ECO:0008006" key="3">
    <source>
        <dbReference type="Google" id="ProtNLM"/>
    </source>
</evidence>
<proteinExistence type="predicted"/>
<dbReference type="PANTHER" id="PTHR47018:SF1">
    <property type="entry name" value="TESMIN_TSO1-LIKE CXC DOMAIN-CONTAINING PROTEIN"/>
    <property type="match status" value="1"/>
</dbReference>
<organism evidence="1 2">
    <name type="scientific">Mytilus coruscus</name>
    <name type="common">Sea mussel</name>
    <dbReference type="NCBI Taxonomy" id="42192"/>
    <lineage>
        <taxon>Eukaryota</taxon>
        <taxon>Metazoa</taxon>
        <taxon>Spiralia</taxon>
        <taxon>Lophotrochozoa</taxon>
        <taxon>Mollusca</taxon>
        <taxon>Bivalvia</taxon>
        <taxon>Autobranchia</taxon>
        <taxon>Pteriomorphia</taxon>
        <taxon>Mytilida</taxon>
        <taxon>Mytiloidea</taxon>
        <taxon>Mytilidae</taxon>
        <taxon>Mytilinae</taxon>
        <taxon>Mytilus</taxon>
    </lineage>
</organism>
<evidence type="ECO:0000313" key="2">
    <source>
        <dbReference type="Proteomes" id="UP000507470"/>
    </source>
</evidence>